<dbReference type="SMART" id="SM00743">
    <property type="entry name" value="Agenet"/>
    <property type="match status" value="2"/>
</dbReference>
<dbReference type="Proteomes" id="UP000734854">
    <property type="component" value="Unassembled WGS sequence"/>
</dbReference>
<feature type="domain" description="Agenet" evidence="1">
    <location>
        <begin position="79"/>
        <end position="134"/>
    </location>
</feature>
<feature type="domain" description="Agenet" evidence="1">
    <location>
        <begin position="10"/>
        <end position="74"/>
    </location>
</feature>
<dbReference type="InterPro" id="IPR014002">
    <property type="entry name" value="Agenet_dom_plant"/>
</dbReference>
<dbReference type="Gene3D" id="2.30.30.100">
    <property type="match status" value="1"/>
</dbReference>
<sequence>MAAANMKMKMQLRKGSEVEVQRWDGDSYSWLSADVVSGNGRTYLVRIHGATTSQAAVLERVARKFIRPTPVPVGLRALYSWSTGDEVEAFVDHAWCPAVVTAVGYGKVVVYLHGKMKKIRVRTCELRLRRQWDGNQWTLLDKPFLPEDVGKHVDNGKMVELDRTVKGPSHIGDIVRGDPCIMAREEFQVFVDQAMQQVLQRLPPTNPTLDEVLTASTKLSVRNCFIRGSVVRYAELPPDGVDVDILHDATRREARGSS</sequence>
<reference evidence="2 3" key="1">
    <citation type="submission" date="2020-08" db="EMBL/GenBank/DDBJ databases">
        <title>Plant Genome Project.</title>
        <authorList>
            <person name="Zhang R.-G."/>
        </authorList>
    </citation>
    <scope>NUCLEOTIDE SEQUENCE [LARGE SCALE GENOMIC DNA]</scope>
    <source>
        <tissue evidence="2">Rhizome</tissue>
    </source>
</reference>
<protein>
    <recommendedName>
        <fullName evidence="1">Agenet domain-containing protein</fullName>
    </recommendedName>
</protein>
<dbReference type="Pfam" id="PF05641">
    <property type="entry name" value="Agenet"/>
    <property type="match status" value="1"/>
</dbReference>
<proteinExistence type="predicted"/>
<evidence type="ECO:0000259" key="1">
    <source>
        <dbReference type="SMART" id="SM00743"/>
    </source>
</evidence>
<dbReference type="EMBL" id="JACMSC010000001">
    <property type="protein sequence ID" value="KAG6536094.1"/>
    <property type="molecule type" value="Genomic_DNA"/>
</dbReference>
<keyword evidence="3" id="KW-1185">Reference proteome</keyword>
<dbReference type="InterPro" id="IPR008395">
    <property type="entry name" value="Agenet-like_dom"/>
</dbReference>
<organism evidence="2 3">
    <name type="scientific">Zingiber officinale</name>
    <name type="common">Ginger</name>
    <name type="synonym">Amomum zingiber</name>
    <dbReference type="NCBI Taxonomy" id="94328"/>
    <lineage>
        <taxon>Eukaryota</taxon>
        <taxon>Viridiplantae</taxon>
        <taxon>Streptophyta</taxon>
        <taxon>Embryophyta</taxon>
        <taxon>Tracheophyta</taxon>
        <taxon>Spermatophyta</taxon>
        <taxon>Magnoliopsida</taxon>
        <taxon>Liliopsida</taxon>
        <taxon>Zingiberales</taxon>
        <taxon>Zingiberaceae</taxon>
        <taxon>Zingiber</taxon>
    </lineage>
</organism>
<dbReference type="AlphaFoldDB" id="A0A8J5I5F5"/>
<comment type="caution">
    <text evidence="2">The sequence shown here is derived from an EMBL/GenBank/DDBJ whole genome shotgun (WGS) entry which is preliminary data.</text>
</comment>
<evidence type="ECO:0000313" key="2">
    <source>
        <dbReference type="EMBL" id="KAG6536094.1"/>
    </source>
</evidence>
<name>A0A8J5I5F5_ZINOF</name>
<dbReference type="PANTHER" id="PTHR31917">
    <property type="entry name" value="AGENET DOMAIN-CONTAINING PROTEIN-RELATED"/>
    <property type="match status" value="1"/>
</dbReference>
<dbReference type="PANTHER" id="PTHR31917:SF5">
    <property type="entry name" value="OS02G0204500 PROTEIN"/>
    <property type="match status" value="1"/>
</dbReference>
<evidence type="ECO:0000313" key="3">
    <source>
        <dbReference type="Proteomes" id="UP000734854"/>
    </source>
</evidence>
<accession>A0A8J5I5F5</accession>
<gene>
    <name evidence="2" type="ORF">ZIOFF_001138</name>
</gene>